<protein>
    <submittedName>
        <fullName evidence="1">Uncharacterized protein</fullName>
    </submittedName>
</protein>
<sequence>MLEFFLLIAFLIHLYFSDKELNRIWKILIDQDYRFKAIEEKLKKIT</sequence>
<reference evidence="1" key="1">
    <citation type="journal article" date="2020" name="Nature">
        <title>Giant virus diversity and host interactions through global metagenomics.</title>
        <authorList>
            <person name="Schulz F."/>
            <person name="Roux S."/>
            <person name="Paez-Espino D."/>
            <person name="Jungbluth S."/>
            <person name="Walsh D.A."/>
            <person name="Denef V.J."/>
            <person name="McMahon K.D."/>
            <person name="Konstantinidis K.T."/>
            <person name="Eloe-Fadrosh E.A."/>
            <person name="Kyrpides N.C."/>
            <person name="Woyke T."/>
        </authorList>
    </citation>
    <scope>NUCLEOTIDE SEQUENCE</scope>
    <source>
        <strain evidence="1">GVMAG-M-3300009182-67</strain>
    </source>
</reference>
<dbReference type="EMBL" id="MN739039">
    <property type="protein sequence ID" value="QHS85016.1"/>
    <property type="molecule type" value="Genomic_DNA"/>
</dbReference>
<proteinExistence type="predicted"/>
<evidence type="ECO:0000313" key="1">
    <source>
        <dbReference type="EMBL" id="QHS85016.1"/>
    </source>
</evidence>
<accession>A0A6C0AYY3</accession>
<name>A0A6C0AYY3_9ZZZZ</name>
<dbReference type="AlphaFoldDB" id="A0A6C0AYY3"/>
<organism evidence="1">
    <name type="scientific">viral metagenome</name>
    <dbReference type="NCBI Taxonomy" id="1070528"/>
    <lineage>
        <taxon>unclassified sequences</taxon>
        <taxon>metagenomes</taxon>
        <taxon>organismal metagenomes</taxon>
    </lineage>
</organism>